<accession>A0A3P3QPH2</accession>
<keyword evidence="4" id="KW-1185">Reference proteome</keyword>
<evidence type="ECO:0000256" key="1">
    <source>
        <dbReference type="SAM" id="MobiDB-lite"/>
    </source>
</evidence>
<dbReference type="AlphaFoldDB" id="A0A3P3QPH2"/>
<dbReference type="PROSITE" id="PS51257">
    <property type="entry name" value="PROKAR_LIPOPROTEIN"/>
    <property type="match status" value="1"/>
</dbReference>
<evidence type="ECO:0000256" key="2">
    <source>
        <dbReference type="SAM" id="SignalP"/>
    </source>
</evidence>
<protein>
    <recommendedName>
        <fullName evidence="5">DUF4398 domain-containing protein</fullName>
    </recommendedName>
</protein>
<dbReference type="OrthoDB" id="7066539at2"/>
<organism evidence="3 4">
    <name type="scientific">Rheinheimera mesophila</name>
    <dbReference type="NCBI Taxonomy" id="1547515"/>
    <lineage>
        <taxon>Bacteria</taxon>
        <taxon>Pseudomonadati</taxon>
        <taxon>Pseudomonadota</taxon>
        <taxon>Gammaproteobacteria</taxon>
        <taxon>Chromatiales</taxon>
        <taxon>Chromatiaceae</taxon>
        <taxon>Rheinheimera</taxon>
    </lineage>
</organism>
<proteinExistence type="predicted"/>
<feature type="region of interest" description="Disordered" evidence="1">
    <location>
        <begin position="69"/>
        <end position="106"/>
    </location>
</feature>
<feature type="signal peptide" evidence="2">
    <location>
        <begin position="1"/>
        <end position="24"/>
    </location>
</feature>
<sequence>MMNSIKKISLAAAIALLVTGCSSTEEPSMAQMMRSHAGSMQSQVELQNQLAKDWETGTKMVARAKEQSIDAQQRIQEAEEELAEARSDAAEARQQQEEGERLIKESQLKFQRAFPQLPLQLEQQNTGS</sequence>
<evidence type="ECO:0008006" key="5">
    <source>
        <dbReference type="Google" id="ProtNLM"/>
    </source>
</evidence>
<feature type="compositionally biased region" description="Basic and acidic residues" evidence="1">
    <location>
        <begin position="83"/>
        <end position="106"/>
    </location>
</feature>
<feature type="region of interest" description="Disordered" evidence="1">
    <location>
        <begin position="28"/>
        <end position="47"/>
    </location>
</feature>
<dbReference type="EMBL" id="RRCF01000001">
    <property type="protein sequence ID" value="RRJ22905.1"/>
    <property type="molecule type" value="Genomic_DNA"/>
</dbReference>
<evidence type="ECO:0000313" key="4">
    <source>
        <dbReference type="Proteomes" id="UP000276260"/>
    </source>
</evidence>
<gene>
    <name evidence="3" type="ORF">EIK76_02130</name>
</gene>
<reference evidence="3 4" key="1">
    <citation type="submission" date="2018-11" db="EMBL/GenBank/DDBJ databases">
        <title>Draft genome analysis of Rheinheimera mesophila isolated from an industrial waste site.</title>
        <authorList>
            <person name="Yu Q."/>
            <person name="Qi Y."/>
            <person name="Zhang H."/>
            <person name="Lu Y."/>
            <person name="Pu J."/>
        </authorList>
    </citation>
    <scope>NUCLEOTIDE SEQUENCE [LARGE SCALE GENOMIC DNA]</scope>
    <source>
        <strain evidence="3 4">IITR13</strain>
    </source>
</reference>
<keyword evidence="2" id="KW-0732">Signal</keyword>
<feature type="compositionally biased region" description="Polar residues" evidence="1">
    <location>
        <begin position="38"/>
        <end position="47"/>
    </location>
</feature>
<dbReference type="Proteomes" id="UP000276260">
    <property type="component" value="Unassembled WGS sequence"/>
</dbReference>
<evidence type="ECO:0000313" key="3">
    <source>
        <dbReference type="EMBL" id="RRJ22905.1"/>
    </source>
</evidence>
<feature type="chain" id="PRO_5018688308" description="DUF4398 domain-containing protein" evidence="2">
    <location>
        <begin position="25"/>
        <end position="128"/>
    </location>
</feature>
<comment type="caution">
    <text evidence="3">The sequence shown here is derived from an EMBL/GenBank/DDBJ whole genome shotgun (WGS) entry which is preliminary data.</text>
</comment>
<name>A0A3P3QPH2_9GAMM</name>
<dbReference type="RefSeq" id="WP_046518785.1">
    <property type="nucleotide sequence ID" value="NZ_LAVS01000004.1"/>
</dbReference>